<evidence type="ECO:0000256" key="2">
    <source>
        <dbReference type="SAM" id="MobiDB-lite"/>
    </source>
</evidence>
<feature type="region of interest" description="Disordered" evidence="2">
    <location>
        <begin position="302"/>
        <end position="330"/>
    </location>
</feature>
<protein>
    <recommendedName>
        <fullName evidence="3">At4g15545-like C-terminal domain-containing protein</fullName>
    </recommendedName>
</protein>
<feature type="region of interest" description="Disordered" evidence="2">
    <location>
        <begin position="190"/>
        <end position="285"/>
    </location>
</feature>
<feature type="compositionally biased region" description="Polar residues" evidence="2">
    <location>
        <begin position="222"/>
        <end position="242"/>
    </location>
</feature>
<keyword evidence="1" id="KW-0175">Coiled coil</keyword>
<evidence type="ECO:0000256" key="1">
    <source>
        <dbReference type="SAM" id="Coils"/>
    </source>
</evidence>
<dbReference type="PANTHER" id="PTHR47383:SF3">
    <property type="entry name" value="WAT1-RELATED PROTEIN"/>
    <property type="match status" value="1"/>
</dbReference>
<name>A0AAQ3Q9Z0_9LILI</name>
<evidence type="ECO:0000259" key="3">
    <source>
        <dbReference type="Pfam" id="PF25972"/>
    </source>
</evidence>
<evidence type="ECO:0000313" key="4">
    <source>
        <dbReference type="EMBL" id="WOL03194.1"/>
    </source>
</evidence>
<dbReference type="EMBL" id="CP136893">
    <property type="protein sequence ID" value="WOL03194.1"/>
    <property type="molecule type" value="Genomic_DNA"/>
</dbReference>
<proteinExistence type="predicted"/>
<accession>A0AAQ3Q9Z0</accession>
<organism evidence="4 5">
    <name type="scientific">Canna indica</name>
    <name type="common">Indian-shot</name>
    <dbReference type="NCBI Taxonomy" id="4628"/>
    <lineage>
        <taxon>Eukaryota</taxon>
        <taxon>Viridiplantae</taxon>
        <taxon>Streptophyta</taxon>
        <taxon>Embryophyta</taxon>
        <taxon>Tracheophyta</taxon>
        <taxon>Spermatophyta</taxon>
        <taxon>Magnoliopsida</taxon>
        <taxon>Liliopsida</taxon>
        <taxon>Zingiberales</taxon>
        <taxon>Cannaceae</taxon>
        <taxon>Canna</taxon>
    </lineage>
</organism>
<sequence length="396" mass="43383">MSSGHTIDDQSLSASKPRSYYIVSCCFFFPSEDSAQLPNSFVFRSNPSQAIKQVSKTEKKQGRGGKMAGAPDFDLPQAVLSVLPTDPFEQLDVARKITSIALANRISALESEVSGLRLRLSEHDDLEAELRAKLETLDASLGNLSDQLDRANDEKETLLNENASLSNTIKKLNRDISRLEIFRKTLMQSLQDEDESPQGVARVAPKVSESASFSSVEDDDASVSTTKSPLQSPISEAGSSVSERFGSGELDGSKENRPVSLLLSLGSTPRLTPPGSPPRRHSISVASTRNIFEERSSIFSSLPSSHHNSMSSPFDAGTPTAGTPTGRTRVDGKDFFRQVRSRLPYEQFSAFLSNVRELNAHKQSREETARKAGEIFGPDNKDLYTIFEGLITRNLH</sequence>
<dbReference type="Gene3D" id="1.10.287.1490">
    <property type="match status" value="1"/>
</dbReference>
<feature type="domain" description="At4g15545-like C-terminal" evidence="3">
    <location>
        <begin position="329"/>
        <end position="394"/>
    </location>
</feature>
<reference evidence="4 5" key="1">
    <citation type="submission" date="2023-10" db="EMBL/GenBank/DDBJ databases">
        <title>Chromosome-scale genome assembly provides insights into flower coloration mechanisms of Canna indica.</title>
        <authorList>
            <person name="Li C."/>
        </authorList>
    </citation>
    <scope>NUCLEOTIDE SEQUENCE [LARGE SCALE GENOMIC DNA]</scope>
    <source>
        <tissue evidence="4">Flower</tissue>
    </source>
</reference>
<feature type="compositionally biased region" description="Low complexity" evidence="2">
    <location>
        <begin position="302"/>
        <end position="327"/>
    </location>
</feature>
<dbReference type="AlphaFoldDB" id="A0AAQ3Q9Z0"/>
<gene>
    <name evidence="4" type="ORF">Cni_G11914</name>
</gene>
<dbReference type="Pfam" id="PF25972">
    <property type="entry name" value="At4g15545_C"/>
    <property type="match status" value="1"/>
</dbReference>
<feature type="coiled-coil region" evidence="1">
    <location>
        <begin position="127"/>
        <end position="175"/>
    </location>
</feature>
<dbReference type="Proteomes" id="UP001327560">
    <property type="component" value="Chromosome 4"/>
</dbReference>
<dbReference type="PANTHER" id="PTHR47383">
    <property type="entry name" value="OS03G0659800 PROTEIN"/>
    <property type="match status" value="1"/>
</dbReference>
<evidence type="ECO:0000313" key="5">
    <source>
        <dbReference type="Proteomes" id="UP001327560"/>
    </source>
</evidence>
<dbReference type="InterPro" id="IPR058936">
    <property type="entry name" value="At4g15545-like"/>
</dbReference>
<dbReference type="InterPro" id="IPR058935">
    <property type="entry name" value="At4g15545-like_C"/>
</dbReference>
<keyword evidence="5" id="KW-1185">Reference proteome</keyword>